<sequence>MPSHTRLSSSEGLPPLEGPVFLLEPPSTLVFSNSTGGTISCTAHGSPPPDIRWIDNRGKELVNMPRVRLLSDKRKEVKVRSDRAENRLSPY</sequence>
<gene>
    <name evidence="3" type="ORF">J437_LFUL000074</name>
</gene>
<dbReference type="AlphaFoldDB" id="A0A8K0NUH9"/>
<dbReference type="SUPFAM" id="SSF48726">
    <property type="entry name" value="Immunoglobulin"/>
    <property type="match status" value="1"/>
</dbReference>
<reference evidence="3" key="2">
    <citation type="submission" date="2017-10" db="EMBL/GenBank/DDBJ databases">
        <title>Ladona fulva Genome sequencing and assembly.</title>
        <authorList>
            <person name="Murali S."/>
            <person name="Richards S."/>
            <person name="Bandaranaike D."/>
            <person name="Bellair M."/>
            <person name="Blankenburg K."/>
            <person name="Chao H."/>
            <person name="Dinh H."/>
            <person name="Doddapaneni H."/>
            <person name="Dugan-Rocha S."/>
            <person name="Elkadiri S."/>
            <person name="Gnanaolivu R."/>
            <person name="Hernandez B."/>
            <person name="Skinner E."/>
            <person name="Javaid M."/>
            <person name="Lee S."/>
            <person name="Li M."/>
            <person name="Ming W."/>
            <person name="Munidasa M."/>
            <person name="Muniz J."/>
            <person name="Nguyen L."/>
            <person name="Hughes D."/>
            <person name="Osuji N."/>
            <person name="Pu L.-L."/>
            <person name="Puazo M."/>
            <person name="Qu C."/>
            <person name="Quiroz J."/>
            <person name="Raj R."/>
            <person name="Weissenberger G."/>
            <person name="Xin Y."/>
            <person name="Zou X."/>
            <person name="Han Y."/>
            <person name="Worley K."/>
            <person name="Muzny D."/>
            <person name="Gibbs R."/>
        </authorList>
    </citation>
    <scope>NUCLEOTIDE SEQUENCE</scope>
    <source>
        <strain evidence="3">Sampled in the wild</strain>
    </source>
</reference>
<evidence type="ECO:0000256" key="1">
    <source>
        <dbReference type="SAM" id="MobiDB-lite"/>
    </source>
</evidence>
<feature type="region of interest" description="Disordered" evidence="1">
    <location>
        <begin position="1"/>
        <end position="20"/>
    </location>
</feature>
<feature type="compositionally biased region" description="Polar residues" evidence="1">
    <location>
        <begin position="1"/>
        <end position="11"/>
    </location>
</feature>
<organism evidence="3 4">
    <name type="scientific">Ladona fulva</name>
    <name type="common">Scarce chaser dragonfly</name>
    <name type="synonym">Libellula fulva</name>
    <dbReference type="NCBI Taxonomy" id="123851"/>
    <lineage>
        <taxon>Eukaryota</taxon>
        <taxon>Metazoa</taxon>
        <taxon>Ecdysozoa</taxon>
        <taxon>Arthropoda</taxon>
        <taxon>Hexapoda</taxon>
        <taxon>Insecta</taxon>
        <taxon>Pterygota</taxon>
        <taxon>Palaeoptera</taxon>
        <taxon>Odonata</taxon>
        <taxon>Epiprocta</taxon>
        <taxon>Anisoptera</taxon>
        <taxon>Libelluloidea</taxon>
        <taxon>Libellulidae</taxon>
        <taxon>Ladona</taxon>
    </lineage>
</organism>
<dbReference type="Proteomes" id="UP000792457">
    <property type="component" value="Unassembled WGS sequence"/>
</dbReference>
<dbReference type="InterPro" id="IPR007110">
    <property type="entry name" value="Ig-like_dom"/>
</dbReference>
<keyword evidence="4" id="KW-1185">Reference proteome</keyword>
<feature type="domain" description="Ig-like" evidence="2">
    <location>
        <begin position="19"/>
        <end position="91"/>
    </location>
</feature>
<evidence type="ECO:0000313" key="4">
    <source>
        <dbReference type="Proteomes" id="UP000792457"/>
    </source>
</evidence>
<comment type="caution">
    <text evidence="3">The sequence shown here is derived from an EMBL/GenBank/DDBJ whole genome shotgun (WGS) entry which is preliminary data.</text>
</comment>
<dbReference type="Gene3D" id="2.60.40.10">
    <property type="entry name" value="Immunoglobulins"/>
    <property type="match status" value="1"/>
</dbReference>
<accession>A0A8K0NUH9</accession>
<dbReference type="OrthoDB" id="5969272at2759"/>
<evidence type="ECO:0000259" key="2">
    <source>
        <dbReference type="PROSITE" id="PS50835"/>
    </source>
</evidence>
<dbReference type="PROSITE" id="PS50835">
    <property type="entry name" value="IG_LIKE"/>
    <property type="match status" value="1"/>
</dbReference>
<dbReference type="EMBL" id="KZ308222">
    <property type="protein sequence ID" value="KAG8225095.1"/>
    <property type="molecule type" value="Genomic_DNA"/>
</dbReference>
<proteinExistence type="predicted"/>
<protein>
    <recommendedName>
        <fullName evidence="2">Ig-like domain-containing protein</fullName>
    </recommendedName>
</protein>
<dbReference type="InterPro" id="IPR013783">
    <property type="entry name" value="Ig-like_fold"/>
</dbReference>
<name>A0A8K0NUH9_LADFU</name>
<reference evidence="3" key="1">
    <citation type="submission" date="2013-04" db="EMBL/GenBank/DDBJ databases">
        <authorList>
            <person name="Qu J."/>
            <person name="Murali S.C."/>
            <person name="Bandaranaike D."/>
            <person name="Bellair M."/>
            <person name="Blankenburg K."/>
            <person name="Chao H."/>
            <person name="Dinh H."/>
            <person name="Doddapaneni H."/>
            <person name="Downs B."/>
            <person name="Dugan-Rocha S."/>
            <person name="Elkadiri S."/>
            <person name="Gnanaolivu R.D."/>
            <person name="Hernandez B."/>
            <person name="Javaid M."/>
            <person name="Jayaseelan J.C."/>
            <person name="Lee S."/>
            <person name="Li M."/>
            <person name="Ming W."/>
            <person name="Munidasa M."/>
            <person name="Muniz J."/>
            <person name="Nguyen L."/>
            <person name="Ongeri F."/>
            <person name="Osuji N."/>
            <person name="Pu L.-L."/>
            <person name="Puazo M."/>
            <person name="Qu C."/>
            <person name="Quiroz J."/>
            <person name="Raj R."/>
            <person name="Weissenberger G."/>
            <person name="Xin Y."/>
            <person name="Zou X."/>
            <person name="Han Y."/>
            <person name="Richards S."/>
            <person name="Worley K."/>
            <person name="Muzny D."/>
            <person name="Gibbs R."/>
        </authorList>
    </citation>
    <scope>NUCLEOTIDE SEQUENCE</scope>
    <source>
        <strain evidence="3">Sampled in the wild</strain>
    </source>
</reference>
<evidence type="ECO:0000313" key="3">
    <source>
        <dbReference type="EMBL" id="KAG8225095.1"/>
    </source>
</evidence>
<dbReference type="InterPro" id="IPR036179">
    <property type="entry name" value="Ig-like_dom_sf"/>
</dbReference>